<dbReference type="EMBL" id="JAVIJP010000016">
    <property type="protein sequence ID" value="KAL3642915.1"/>
    <property type="molecule type" value="Genomic_DNA"/>
</dbReference>
<sequence>MSMIARSSELGNSIDCEPSILQHSKCPESVFFISGLGGESQKPSLIHFPLFGVQSVLFRPGKSLEPDFELRQANLVVVDDFLSYGARDWRKDNWCAGVLSLHRAFLVKFQILRSISGWSSYYFNTGVMVIDLAMRGSCRGTFIIVQ</sequence>
<accession>A0ABD3DKU5</accession>
<reference evidence="2" key="1">
    <citation type="journal article" date="2024" name="IScience">
        <title>Strigolactones Initiate the Formation of Haustorium-like Structures in Castilleja.</title>
        <authorList>
            <person name="Buerger M."/>
            <person name="Peterson D."/>
            <person name="Chory J."/>
        </authorList>
    </citation>
    <scope>NUCLEOTIDE SEQUENCE [LARGE SCALE GENOMIC DNA]</scope>
</reference>
<proteinExistence type="predicted"/>
<evidence type="ECO:0000313" key="1">
    <source>
        <dbReference type="EMBL" id="KAL3642915.1"/>
    </source>
</evidence>
<gene>
    <name evidence="1" type="ORF">CASFOL_013730</name>
</gene>
<comment type="caution">
    <text evidence="1">The sequence shown here is derived from an EMBL/GenBank/DDBJ whole genome shotgun (WGS) entry which is preliminary data.</text>
</comment>
<evidence type="ECO:0000313" key="2">
    <source>
        <dbReference type="Proteomes" id="UP001632038"/>
    </source>
</evidence>
<protein>
    <submittedName>
        <fullName evidence="1">Uncharacterized protein</fullName>
    </submittedName>
</protein>
<name>A0ABD3DKU5_9LAMI</name>
<dbReference type="Proteomes" id="UP001632038">
    <property type="component" value="Unassembled WGS sequence"/>
</dbReference>
<keyword evidence="2" id="KW-1185">Reference proteome</keyword>
<dbReference type="AlphaFoldDB" id="A0ABD3DKU5"/>
<organism evidence="1 2">
    <name type="scientific">Castilleja foliolosa</name>
    <dbReference type="NCBI Taxonomy" id="1961234"/>
    <lineage>
        <taxon>Eukaryota</taxon>
        <taxon>Viridiplantae</taxon>
        <taxon>Streptophyta</taxon>
        <taxon>Embryophyta</taxon>
        <taxon>Tracheophyta</taxon>
        <taxon>Spermatophyta</taxon>
        <taxon>Magnoliopsida</taxon>
        <taxon>eudicotyledons</taxon>
        <taxon>Gunneridae</taxon>
        <taxon>Pentapetalae</taxon>
        <taxon>asterids</taxon>
        <taxon>lamiids</taxon>
        <taxon>Lamiales</taxon>
        <taxon>Orobanchaceae</taxon>
        <taxon>Pedicularideae</taxon>
        <taxon>Castillejinae</taxon>
        <taxon>Castilleja</taxon>
    </lineage>
</organism>